<dbReference type="EMBL" id="JRFA01000009">
    <property type="protein sequence ID" value="KGN74956.1"/>
    <property type="molecule type" value="Genomic_DNA"/>
</dbReference>
<dbReference type="OrthoDB" id="9795306at2"/>
<dbReference type="Gene3D" id="3.30.720.110">
    <property type="match status" value="1"/>
</dbReference>
<evidence type="ECO:0000313" key="2">
    <source>
        <dbReference type="EMBL" id="KGN74956.1"/>
    </source>
</evidence>
<dbReference type="InterPro" id="IPR029068">
    <property type="entry name" value="Glyas_Bleomycin-R_OHBP_Dase"/>
</dbReference>
<proteinExistence type="predicted"/>
<reference evidence="2 3" key="1">
    <citation type="submission" date="2014-09" db="EMBL/GenBank/DDBJ databases">
        <title>Draft Genome Sequence of Porphyromonas macacae COT-192_OH2859.</title>
        <authorList>
            <person name="Wallis C."/>
            <person name="Deusch O."/>
            <person name="O'Flynn C."/>
            <person name="Davis I."/>
            <person name="Horsfall A."/>
            <person name="Kirkwood N."/>
            <person name="Harris S."/>
            <person name="Eisen J.A."/>
            <person name="Coil D.A."/>
            <person name="Darling A.E."/>
            <person name="Jospin G."/>
            <person name="Alexiev A."/>
        </authorList>
    </citation>
    <scope>NUCLEOTIDE SEQUENCE [LARGE SCALE GENOMIC DNA]</scope>
    <source>
        <strain evidence="3">COT-192 OH2859</strain>
    </source>
</reference>
<dbReference type="Gene3D" id="3.30.720.120">
    <property type="match status" value="1"/>
</dbReference>
<dbReference type="STRING" id="28115.HQ47_03340"/>
<feature type="domain" description="VOC" evidence="1">
    <location>
        <begin position="13"/>
        <end position="130"/>
    </location>
</feature>
<sequence>MERKEQGTPHYNKVNPFVIIKGGATKFIDFVEKVFNGKENKQVRTPDRDGTLIHAEIQIGDSMILLADSKSDWPFTPAFLQIYVDNAQQILDKAKAEKAEIVTELSDFYNGLKLARLKDPFGNIWWLYEKVDHKASENKSNTDWHNSKPSEIYTTLMNAMKNLK</sequence>
<dbReference type="PANTHER" id="PTHR34109">
    <property type="entry name" value="BNAUNNG04460D PROTEIN-RELATED"/>
    <property type="match status" value="1"/>
</dbReference>
<gene>
    <name evidence="2" type="ORF">HQ47_03340</name>
</gene>
<dbReference type="PANTHER" id="PTHR34109:SF1">
    <property type="entry name" value="VOC DOMAIN-CONTAINING PROTEIN"/>
    <property type="match status" value="1"/>
</dbReference>
<dbReference type="InterPro" id="IPR037523">
    <property type="entry name" value="VOC_core"/>
</dbReference>
<evidence type="ECO:0000313" key="3">
    <source>
        <dbReference type="Proteomes" id="UP000030103"/>
    </source>
</evidence>
<dbReference type="CDD" id="cd07246">
    <property type="entry name" value="VOC_like"/>
    <property type="match status" value="1"/>
</dbReference>
<keyword evidence="3" id="KW-1185">Reference proteome</keyword>
<dbReference type="InterPro" id="IPR004360">
    <property type="entry name" value="Glyas_Fos-R_dOase_dom"/>
</dbReference>
<evidence type="ECO:0000259" key="1">
    <source>
        <dbReference type="PROSITE" id="PS51819"/>
    </source>
</evidence>
<dbReference type="Pfam" id="PF00903">
    <property type="entry name" value="Glyoxalase"/>
    <property type="match status" value="1"/>
</dbReference>
<organism evidence="2 3">
    <name type="scientific">Porphyromonas macacae</name>
    <dbReference type="NCBI Taxonomy" id="28115"/>
    <lineage>
        <taxon>Bacteria</taxon>
        <taxon>Pseudomonadati</taxon>
        <taxon>Bacteroidota</taxon>
        <taxon>Bacteroidia</taxon>
        <taxon>Bacteroidales</taxon>
        <taxon>Porphyromonadaceae</taxon>
        <taxon>Porphyromonas</taxon>
    </lineage>
</organism>
<dbReference type="Proteomes" id="UP000030103">
    <property type="component" value="Unassembled WGS sequence"/>
</dbReference>
<dbReference type="RefSeq" id="WP_036873263.1">
    <property type="nucleotide sequence ID" value="NZ_JASBZX010000016.1"/>
</dbReference>
<comment type="caution">
    <text evidence="2">The sequence shown here is derived from an EMBL/GenBank/DDBJ whole genome shotgun (WGS) entry which is preliminary data.</text>
</comment>
<dbReference type="SUPFAM" id="SSF54593">
    <property type="entry name" value="Glyoxalase/Bleomycin resistance protein/Dihydroxybiphenyl dioxygenase"/>
    <property type="match status" value="1"/>
</dbReference>
<dbReference type="eggNOG" id="COG2764">
    <property type="taxonomic scope" value="Bacteria"/>
</dbReference>
<accession>A0A0A2E7W0</accession>
<name>A0A0A2E7W0_9PORP</name>
<protein>
    <recommendedName>
        <fullName evidence="1">VOC domain-containing protein</fullName>
    </recommendedName>
</protein>
<dbReference type="PROSITE" id="PS51819">
    <property type="entry name" value="VOC"/>
    <property type="match status" value="1"/>
</dbReference>
<dbReference type="AlphaFoldDB" id="A0A0A2E7W0"/>